<keyword evidence="3" id="KW-1185">Reference proteome</keyword>
<reference evidence="2" key="1">
    <citation type="submission" date="2021-02" db="EMBL/GenBank/DDBJ databases">
        <title>First Annotated Genome of the Yellow-green Alga Tribonema minus.</title>
        <authorList>
            <person name="Mahan K.M."/>
        </authorList>
    </citation>
    <scope>NUCLEOTIDE SEQUENCE</scope>
    <source>
        <strain evidence="2">UTEX B ZZ1240</strain>
    </source>
</reference>
<proteinExistence type="predicted"/>
<evidence type="ECO:0000313" key="3">
    <source>
        <dbReference type="Proteomes" id="UP000664859"/>
    </source>
</evidence>
<dbReference type="EMBL" id="JAFCMP010000445">
    <property type="protein sequence ID" value="KAG5179776.1"/>
    <property type="molecule type" value="Genomic_DNA"/>
</dbReference>
<dbReference type="AlphaFoldDB" id="A0A835YQL5"/>
<gene>
    <name evidence="2" type="ORF">JKP88DRAFT_158295</name>
</gene>
<accession>A0A835YQL5</accession>
<feature type="domain" description="Treble clef zinc finger" evidence="1">
    <location>
        <begin position="80"/>
        <end position="135"/>
    </location>
</feature>
<feature type="non-terminal residue" evidence="2">
    <location>
        <position position="275"/>
    </location>
</feature>
<evidence type="ECO:0000259" key="1">
    <source>
        <dbReference type="Pfam" id="PF14311"/>
    </source>
</evidence>
<feature type="domain" description="Treble clef zinc finger" evidence="1">
    <location>
        <begin position="157"/>
        <end position="211"/>
    </location>
</feature>
<dbReference type="PANTHER" id="PTHR37317">
    <property type="entry name" value="BLR8090 PROTEIN"/>
    <property type="match status" value="1"/>
</dbReference>
<feature type="domain" description="Treble clef zinc finger" evidence="1">
    <location>
        <begin position="5"/>
        <end position="63"/>
    </location>
</feature>
<dbReference type="PANTHER" id="PTHR37317:SF1">
    <property type="entry name" value="ZINC-RIBBON DOMAIN-CONTAINING PROTEIN-RELATED"/>
    <property type="match status" value="1"/>
</dbReference>
<evidence type="ECO:0000313" key="2">
    <source>
        <dbReference type="EMBL" id="KAG5179776.1"/>
    </source>
</evidence>
<dbReference type="Proteomes" id="UP000664859">
    <property type="component" value="Unassembled WGS sequence"/>
</dbReference>
<dbReference type="InterPro" id="IPR025487">
    <property type="entry name" value="DUF4379"/>
</dbReference>
<organism evidence="2 3">
    <name type="scientific">Tribonema minus</name>
    <dbReference type="NCBI Taxonomy" id="303371"/>
    <lineage>
        <taxon>Eukaryota</taxon>
        <taxon>Sar</taxon>
        <taxon>Stramenopiles</taxon>
        <taxon>Ochrophyta</taxon>
        <taxon>PX clade</taxon>
        <taxon>Xanthophyceae</taxon>
        <taxon>Tribonematales</taxon>
        <taxon>Tribonemataceae</taxon>
        <taxon>Tribonema</taxon>
    </lineage>
</organism>
<sequence length="275" mass="30189">MHPDIAATIHHTLNGTVNPSTIHEGSTIHLWWMCTCSCGQVHEWRAEVRSRVKFKTGCPWCARGGKTCICNSLATRYPALINSLHPTRNGTLRPSEMACSTLHKYWWVCQNGHEWEASVHNRTNNQSGCPYCSGHKCTADASLAALRPGLAAQVDVARVGGLDLTKIGVGSARMLPWSHTCSCGRVHRWEAIVQSRARVSDDQGCPICSGKGNHPICACKSLLAVKPHVAAQMHPTLNGELTPDRITPASGQMVTWKCQNSQCKHEHVWEAPVYS</sequence>
<dbReference type="Pfam" id="PF14311">
    <property type="entry name" value="DUF4379"/>
    <property type="match status" value="4"/>
</dbReference>
<dbReference type="OrthoDB" id="197298at2759"/>
<protein>
    <recommendedName>
        <fullName evidence="1">Treble clef zinc finger domain-containing protein</fullName>
    </recommendedName>
</protein>
<comment type="caution">
    <text evidence="2">The sequence shown here is derived from an EMBL/GenBank/DDBJ whole genome shotgun (WGS) entry which is preliminary data.</text>
</comment>
<feature type="domain" description="Treble clef zinc finger" evidence="1">
    <location>
        <begin position="230"/>
        <end position="274"/>
    </location>
</feature>
<name>A0A835YQL5_9STRA</name>